<dbReference type="Pfam" id="PF01357">
    <property type="entry name" value="Expansin_C"/>
    <property type="match status" value="1"/>
</dbReference>
<feature type="signal peptide" evidence="8">
    <location>
        <begin position="1"/>
        <end position="21"/>
    </location>
</feature>
<evidence type="ECO:0000256" key="2">
    <source>
        <dbReference type="ARBA" id="ARBA00022512"/>
    </source>
</evidence>
<comment type="function">
    <text evidence="8">Causes loosening and extension of plant cell walls by disrupting non-covalent bonding between cellulose microfibrils and matrix glucans. No enzymatic activity has been found.</text>
</comment>
<dbReference type="InterPro" id="IPR036749">
    <property type="entry name" value="Expansin_CBD_sf"/>
</dbReference>
<dbReference type="PANTHER" id="PTHR31867">
    <property type="entry name" value="EXPANSIN-A15"/>
    <property type="match status" value="1"/>
</dbReference>
<dbReference type="InterPro" id="IPR007117">
    <property type="entry name" value="Expansin_CBD"/>
</dbReference>
<organism evidence="11 12">
    <name type="scientific">Panicum virgatum</name>
    <name type="common">Blackwell switchgrass</name>
    <dbReference type="NCBI Taxonomy" id="38727"/>
    <lineage>
        <taxon>Eukaryota</taxon>
        <taxon>Viridiplantae</taxon>
        <taxon>Streptophyta</taxon>
        <taxon>Embryophyta</taxon>
        <taxon>Tracheophyta</taxon>
        <taxon>Spermatophyta</taxon>
        <taxon>Magnoliopsida</taxon>
        <taxon>Liliopsida</taxon>
        <taxon>Poales</taxon>
        <taxon>Poaceae</taxon>
        <taxon>PACMAD clade</taxon>
        <taxon>Panicoideae</taxon>
        <taxon>Panicodae</taxon>
        <taxon>Paniceae</taxon>
        <taxon>Panicinae</taxon>
        <taxon>Panicum</taxon>
        <taxon>Panicum sect. Hiantes</taxon>
    </lineage>
</organism>
<dbReference type="PROSITE" id="PS50842">
    <property type="entry name" value="EXPANSIN_EG45"/>
    <property type="match status" value="1"/>
</dbReference>
<dbReference type="GO" id="GO:0016020">
    <property type="term" value="C:membrane"/>
    <property type="evidence" value="ECO:0007669"/>
    <property type="project" value="UniProtKB-SubCell"/>
</dbReference>
<evidence type="ECO:0000259" key="10">
    <source>
        <dbReference type="PROSITE" id="PS50843"/>
    </source>
</evidence>
<evidence type="ECO:0000259" key="9">
    <source>
        <dbReference type="PROSITE" id="PS50842"/>
    </source>
</evidence>
<evidence type="ECO:0000313" key="12">
    <source>
        <dbReference type="Proteomes" id="UP000823388"/>
    </source>
</evidence>
<dbReference type="InterPro" id="IPR002963">
    <property type="entry name" value="Expansin"/>
</dbReference>
<dbReference type="PRINTS" id="PR01225">
    <property type="entry name" value="EXPANSNFAMLY"/>
</dbReference>
<reference evidence="11" key="1">
    <citation type="submission" date="2020-05" db="EMBL/GenBank/DDBJ databases">
        <title>WGS assembly of Panicum virgatum.</title>
        <authorList>
            <person name="Lovell J.T."/>
            <person name="Jenkins J."/>
            <person name="Shu S."/>
            <person name="Juenger T.E."/>
            <person name="Schmutz J."/>
        </authorList>
    </citation>
    <scope>NUCLEOTIDE SEQUENCE</scope>
    <source>
        <strain evidence="11">AP13</strain>
    </source>
</reference>
<dbReference type="Pfam" id="PF03330">
    <property type="entry name" value="DPBB_1"/>
    <property type="match status" value="1"/>
</dbReference>
<keyword evidence="4 8" id="KW-0732">Signal</keyword>
<dbReference type="SUPFAM" id="SSF49590">
    <property type="entry name" value="PHL pollen allergen"/>
    <property type="match status" value="1"/>
</dbReference>
<evidence type="ECO:0000256" key="4">
    <source>
        <dbReference type="ARBA" id="ARBA00022729"/>
    </source>
</evidence>
<keyword evidence="5" id="KW-0472">Membrane</keyword>
<keyword evidence="6" id="KW-0325">Glycoprotein</keyword>
<comment type="subcellular location">
    <subcellularLocation>
        <location evidence="8">Secreted</location>
        <location evidence="8">Cell wall</location>
    </subcellularLocation>
    <subcellularLocation>
        <location evidence="8">Membrane</location>
        <topology evidence="8">Peripheral membrane protein</topology>
    </subcellularLocation>
</comment>
<dbReference type="AlphaFoldDB" id="A0A8T0NIY4"/>
<accession>A0A8T0NIY4</accession>
<dbReference type="Proteomes" id="UP000823388">
    <property type="component" value="Chromosome 9K"/>
</dbReference>
<name>A0A8T0NIY4_PANVG</name>
<keyword evidence="7 8" id="KW-0961">Cell wall biogenesis/degradation</keyword>
<dbReference type="SUPFAM" id="SSF50685">
    <property type="entry name" value="Barwin-like endoglucanases"/>
    <property type="match status" value="1"/>
</dbReference>
<evidence type="ECO:0000256" key="1">
    <source>
        <dbReference type="ARBA" id="ARBA00005392"/>
    </source>
</evidence>
<feature type="domain" description="Expansin-like EG45" evidence="9">
    <location>
        <begin position="35"/>
        <end position="149"/>
    </location>
</feature>
<evidence type="ECO:0000313" key="11">
    <source>
        <dbReference type="EMBL" id="KAG2548868.1"/>
    </source>
</evidence>
<dbReference type="PRINTS" id="PR01226">
    <property type="entry name" value="EXPANSIN"/>
</dbReference>
<dbReference type="InterPro" id="IPR009009">
    <property type="entry name" value="RlpA-like_DPBB"/>
</dbReference>
<keyword evidence="12" id="KW-1185">Reference proteome</keyword>
<dbReference type="GO" id="GO:0009664">
    <property type="term" value="P:plant-type cell wall organization"/>
    <property type="evidence" value="ECO:0007669"/>
    <property type="project" value="InterPro"/>
</dbReference>
<evidence type="ECO:0000256" key="5">
    <source>
        <dbReference type="ARBA" id="ARBA00023136"/>
    </source>
</evidence>
<dbReference type="CDD" id="cd22274">
    <property type="entry name" value="DPBB_EXPA_N"/>
    <property type="match status" value="1"/>
</dbReference>
<dbReference type="EMBL" id="CM029053">
    <property type="protein sequence ID" value="KAG2548868.1"/>
    <property type="molecule type" value="Genomic_DNA"/>
</dbReference>
<dbReference type="SMART" id="SM00837">
    <property type="entry name" value="DPBB_1"/>
    <property type="match status" value="1"/>
</dbReference>
<evidence type="ECO:0000256" key="7">
    <source>
        <dbReference type="ARBA" id="ARBA00023316"/>
    </source>
</evidence>
<dbReference type="PROSITE" id="PS50843">
    <property type="entry name" value="EXPANSIN_CBD"/>
    <property type="match status" value="1"/>
</dbReference>
<dbReference type="InterPro" id="IPR036908">
    <property type="entry name" value="RlpA-like_sf"/>
</dbReference>
<evidence type="ECO:0000256" key="3">
    <source>
        <dbReference type="ARBA" id="ARBA00022525"/>
    </source>
</evidence>
<evidence type="ECO:0000256" key="8">
    <source>
        <dbReference type="RuleBase" id="RU365023"/>
    </source>
</evidence>
<feature type="chain" id="PRO_5035964121" description="Expansin" evidence="8">
    <location>
        <begin position="22"/>
        <end position="244"/>
    </location>
</feature>
<dbReference type="Gene3D" id="2.60.40.760">
    <property type="entry name" value="Expansin, cellulose-binding-like domain"/>
    <property type="match status" value="1"/>
</dbReference>
<feature type="domain" description="Expansin-like CBD" evidence="10">
    <location>
        <begin position="159"/>
        <end position="238"/>
    </location>
</feature>
<sequence>MAPSSLALWGVLAACAAGGGAATFYGDADGSGTMGGACGYGNLYNAGYGINNAALSTALFNDGASCGQCYTITCDGSRPGGQYCKPGNSVTVSATNLCPPNYALPNGGWCGPGRPHFDMAQPAWESIGIVQAGIIPVMYQQVKCSRSGGVRFSIAGSNYFLLVNIQNLAGSGSVAAAWVKGDKTGWIQMSRNWGANWQALAGLVGQGLSFAVTSTGGQHIEFLNMAPGWWQFGQTYTTYQQFVY</sequence>
<gene>
    <name evidence="11" type="ORF">PVAP13_9KG203800</name>
</gene>
<comment type="caution">
    <text evidence="11">The sequence shown here is derived from an EMBL/GenBank/DDBJ whole genome shotgun (WGS) entry which is preliminary data.</text>
</comment>
<protein>
    <recommendedName>
        <fullName evidence="8">Expansin</fullName>
    </recommendedName>
</protein>
<dbReference type="OrthoDB" id="616935at2759"/>
<dbReference type="InterPro" id="IPR007112">
    <property type="entry name" value="Expansin/allergen_DPBB_dom"/>
</dbReference>
<keyword evidence="3 8" id="KW-0964">Secreted</keyword>
<dbReference type="InterPro" id="IPR007118">
    <property type="entry name" value="Expan_Lol_pI"/>
</dbReference>
<dbReference type="GO" id="GO:0005576">
    <property type="term" value="C:extracellular region"/>
    <property type="evidence" value="ECO:0007669"/>
    <property type="project" value="InterPro"/>
</dbReference>
<keyword evidence="2 8" id="KW-0134">Cell wall</keyword>
<comment type="similarity">
    <text evidence="1 8">Belongs to the expansin family. Expansin A subfamily.</text>
</comment>
<dbReference type="Gene3D" id="2.40.40.10">
    <property type="entry name" value="RlpA-like domain"/>
    <property type="match status" value="1"/>
</dbReference>
<proteinExistence type="inferred from homology"/>
<evidence type="ECO:0000256" key="6">
    <source>
        <dbReference type="ARBA" id="ARBA00023180"/>
    </source>
</evidence>